<feature type="region of interest" description="Disordered" evidence="10">
    <location>
        <begin position="480"/>
        <end position="511"/>
    </location>
</feature>
<dbReference type="RefSeq" id="XP_007819443.2">
    <property type="nucleotide sequence ID" value="XM_007821252.2"/>
</dbReference>
<dbReference type="PANTHER" id="PTHR38248:SF2">
    <property type="entry name" value="FUNK1 11"/>
    <property type="match status" value="1"/>
</dbReference>
<reference evidence="12 13" key="1">
    <citation type="journal article" date="2011" name="PLoS Genet.">
        <title>Genome sequencing and comparative transcriptomics of the model entomopathogenic fungi Metarhizium anisopliae and M. acridum.</title>
        <authorList>
            <person name="Gao Q."/>
            <person name="Jin K."/>
            <person name="Ying S.H."/>
            <person name="Zhang Y."/>
            <person name="Xiao G."/>
            <person name="Shang Y."/>
            <person name="Duan Z."/>
            <person name="Hu X."/>
            <person name="Xie X.Q."/>
            <person name="Zhou G."/>
            <person name="Peng G."/>
            <person name="Luo Z."/>
            <person name="Huang W."/>
            <person name="Wang B."/>
            <person name="Fang W."/>
            <person name="Wang S."/>
            <person name="Zhong Y."/>
            <person name="Ma L.J."/>
            <person name="St Leger R.J."/>
            <person name="Zhao G.P."/>
            <person name="Pei Y."/>
            <person name="Feng M.G."/>
            <person name="Xia Y."/>
            <person name="Wang C."/>
        </authorList>
    </citation>
    <scope>NUCLEOTIDE SEQUENCE [LARGE SCALE GENOMIC DNA]</scope>
    <source>
        <strain evidence="13">ARSEF 23 / ATCC MYA-3075</strain>
    </source>
</reference>
<reference evidence="12 13" key="2">
    <citation type="journal article" date="2014" name="Proc. Natl. Acad. Sci. U.S.A.">
        <title>Trajectory and genomic determinants of fungal-pathogen speciation and host adaptation.</title>
        <authorList>
            <person name="Hu X."/>
            <person name="Xiao G."/>
            <person name="Zheng P."/>
            <person name="Shang Y."/>
            <person name="Su Y."/>
            <person name="Zhang X."/>
            <person name="Liu X."/>
            <person name="Zhan S."/>
            <person name="St Leger R.J."/>
            <person name="Wang C."/>
        </authorList>
    </citation>
    <scope>GENOME REANNOTATION</scope>
    <source>
        <strain evidence="13">ARSEF 23 / ATCC MYA-3075</strain>
    </source>
</reference>
<accession>E9ET54</accession>
<evidence type="ECO:0000256" key="5">
    <source>
        <dbReference type="ARBA" id="ARBA00019973"/>
    </source>
</evidence>
<feature type="compositionally biased region" description="Polar residues" evidence="10">
    <location>
        <begin position="142"/>
        <end position="160"/>
    </location>
</feature>
<evidence type="ECO:0000256" key="3">
    <source>
        <dbReference type="ARBA" id="ARBA00012513"/>
    </source>
</evidence>
<keyword evidence="12" id="KW-0418">Kinase</keyword>
<comment type="caution">
    <text evidence="12">The sequence shown here is derived from an EMBL/GenBank/DDBJ whole genome shotgun (WGS) entry which is preliminary data.</text>
</comment>
<dbReference type="PROSITE" id="PS00109">
    <property type="entry name" value="PROTEIN_KINASE_TYR"/>
    <property type="match status" value="1"/>
</dbReference>
<dbReference type="OrthoDB" id="5584477at2759"/>
<evidence type="ECO:0000256" key="10">
    <source>
        <dbReference type="SAM" id="MobiDB-lite"/>
    </source>
</evidence>
<evidence type="ECO:0000256" key="8">
    <source>
        <dbReference type="ARBA" id="ARBA00047899"/>
    </source>
</evidence>
<dbReference type="PROSITE" id="PS50011">
    <property type="entry name" value="PROTEIN_KINASE_DOM"/>
    <property type="match status" value="1"/>
</dbReference>
<dbReference type="SUPFAM" id="SSF56112">
    <property type="entry name" value="Protein kinase-like (PK-like)"/>
    <property type="match status" value="1"/>
</dbReference>
<evidence type="ECO:0000313" key="12">
    <source>
        <dbReference type="EMBL" id="EFZ02025.2"/>
    </source>
</evidence>
<feature type="domain" description="Protein kinase" evidence="11">
    <location>
        <begin position="423"/>
        <end position="733"/>
    </location>
</feature>
<dbReference type="GeneID" id="19257540"/>
<evidence type="ECO:0000256" key="2">
    <source>
        <dbReference type="ARBA" id="ARBA00011534"/>
    </source>
</evidence>
<dbReference type="InterPro" id="IPR000719">
    <property type="entry name" value="Prot_kinase_dom"/>
</dbReference>
<dbReference type="GO" id="GO:0005524">
    <property type="term" value="F:ATP binding"/>
    <property type="evidence" value="ECO:0007669"/>
    <property type="project" value="InterPro"/>
</dbReference>
<name>E9ET54_METRA</name>
<dbReference type="Pfam" id="PF17667">
    <property type="entry name" value="Pkinase_fungal"/>
    <property type="match status" value="1"/>
</dbReference>
<feature type="region of interest" description="Disordered" evidence="10">
    <location>
        <begin position="134"/>
        <end position="165"/>
    </location>
</feature>
<dbReference type="EC" id="2.7.11.1" evidence="3"/>
<evidence type="ECO:0000256" key="9">
    <source>
        <dbReference type="ARBA" id="ARBA00048679"/>
    </source>
</evidence>
<evidence type="ECO:0000256" key="7">
    <source>
        <dbReference type="ARBA" id="ARBA00033194"/>
    </source>
</evidence>
<organism evidence="12 13">
    <name type="scientific">Metarhizium robertsii (strain ARSEF 23 / ATCC MYA-3075)</name>
    <name type="common">Metarhizium anisopliae (strain ARSEF 23)</name>
    <dbReference type="NCBI Taxonomy" id="655844"/>
    <lineage>
        <taxon>Eukaryota</taxon>
        <taxon>Fungi</taxon>
        <taxon>Dikarya</taxon>
        <taxon>Ascomycota</taxon>
        <taxon>Pezizomycotina</taxon>
        <taxon>Sordariomycetes</taxon>
        <taxon>Hypocreomycetidae</taxon>
        <taxon>Hypocreales</taxon>
        <taxon>Clavicipitaceae</taxon>
        <taxon>Metarhizium</taxon>
    </lineage>
</organism>
<feature type="region of interest" description="Disordered" evidence="10">
    <location>
        <begin position="30"/>
        <end position="49"/>
    </location>
</feature>
<dbReference type="Proteomes" id="UP000002498">
    <property type="component" value="Unassembled WGS sequence"/>
</dbReference>
<evidence type="ECO:0000259" key="11">
    <source>
        <dbReference type="PROSITE" id="PS50011"/>
    </source>
</evidence>
<evidence type="ECO:0000256" key="6">
    <source>
        <dbReference type="ARBA" id="ARBA00030980"/>
    </source>
</evidence>
<evidence type="ECO:0000313" key="13">
    <source>
        <dbReference type="Proteomes" id="UP000002498"/>
    </source>
</evidence>
<dbReference type="AlphaFoldDB" id="E9ET54"/>
<dbReference type="PANTHER" id="PTHR38248">
    <property type="entry name" value="FUNK1 6"/>
    <property type="match status" value="1"/>
</dbReference>
<comment type="function">
    <text evidence="1">Component of the EKC/KEOPS complex that is required for the formation of a threonylcarbamoyl group on adenosine at position 37 (t(6)A37) in tRNAs that read codons beginning with adenine. The complex is probably involved in the transfer of the threonylcarbamoyl moiety of threonylcarbamoyl-AMP (TC-AMP) to the N6 group of A37. BUD32 has ATPase activity in the context of the EKC/KEOPS complex and likely plays a supporting role to the catalytic subunit KAE1. The EKC/KEOPS complex also promotes both telomere uncapping and telomere elongation. The complex is required for efficient recruitment of transcriptional coactivators.</text>
</comment>
<dbReference type="InterPro" id="IPR011009">
    <property type="entry name" value="Kinase-like_dom_sf"/>
</dbReference>
<sequence>MAHLSEQERDTIDQNSLGDSLYTVREALREAERNTHREDPQSDDSIGTPERPRLFVVAIGKLLSILSASDASPLLASRMGRDSLGSDIMAVRQRVQKSDFEYQNFRPLAQVVIKQAIDVDIWSAVIALVRSISHSTPPPSLPQSFETPITHSSASQQGSEQTRRKIEPRVFEEIRHCTHRAVEGFHEKYFQGHKWNRRAKRIWQSVRSRYNDNDKRWTQLPDAATEDEVCGWLLNLQQELLPTERAAYFRSDGRNKVGADVSRQLDLFVKMRRDKAADATHDWRHVLVVGELKQSDHKNKTLWLQVGSAIRMVFAHQPTRLFVHAFTLTGTEMETWVFDRSGPYSGATFDIHKEPEKFISVLCAYLMMSDEELGLDTFTNAKDNKLFVTMSVEACGKKRKRQLELDPNPIARQRAIVCRGTSCFLAKAAGAAEFDKVVKYSWTSDMRLPEADLLNKANERGVKGLAKVVGYQEEFPGLSVASSEHRKRKSSDWSSNVSKRSRSNSQPAEAQNRENLATYPVQEPQGTSLVQQNQDQAPYANRIFRVLAISPAGRSISQFKAVCELLEALRDAIKVHRSLYTEGKILHRDISENNIIITDQGNADGFKGMLIDLDLAKEVGKGPSGARHRTGTMEFMAIEVLLGISHTYRHDLEAFFYVLLWLCARRGWALSGASGRRPKKSMLSRWYTGAYEDIAQSKRGDMDKNGLEVILREFPEDFDSVKPLCRAIRDVLFPHKDGLFTGTPQDPNILYDPIIKAFNDTIAGIGLGESHLKSQRRAYPLLSEDVASTYRSSKALRMTKKIQQLVGGAIALTAGASESNPFRNGRNCVYTSERVNLSLSPPVQADGNENPADVECNEVCQCCAYRFRVASKFLRHTPDVSEMDMHQASYATKRRDVIIERVDEELRLAENQKRARGMADDYAETCKLVKLSHVDLSTTGVDHGIASSVPNTLDGIRNALPSDTLLAAAQSINEPLKVCQPITQLTESAEDLAAFEPMPNLTAYNAPIHNEINWLSWIQQTEA</sequence>
<dbReference type="HOGENOM" id="CLU_005513_3_0_1"/>
<comment type="catalytic activity">
    <reaction evidence="8">
        <text>L-threonyl-[protein] + ATP = O-phospho-L-threonyl-[protein] + ADP + H(+)</text>
        <dbReference type="Rhea" id="RHEA:46608"/>
        <dbReference type="Rhea" id="RHEA-COMP:11060"/>
        <dbReference type="Rhea" id="RHEA-COMP:11605"/>
        <dbReference type="ChEBI" id="CHEBI:15378"/>
        <dbReference type="ChEBI" id="CHEBI:30013"/>
        <dbReference type="ChEBI" id="CHEBI:30616"/>
        <dbReference type="ChEBI" id="CHEBI:61977"/>
        <dbReference type="ChEBI" id="CHEBI:456216"/>
        <dbReference type="EC" id="2.7.11.1"/>
    </reaction>
</comment>
<feature type="compositionally biased region" description="Basic and acidic residues" evidence="10">
    <location>
        <begin position="30"/>
        <end position="40"/>
    </location>
</feature>
<protein>
    <recommendedName>
        <fullName evidence="5">EKC/KEOPS complex subunit BUD32</fullName>
        <ecNumber evidence="3">2.7.11.1</ecNumber>
    </recommendedName>
    <alternativeName>
        <fullName evidence="6 7">Atypical Serine/threonine protein kinase BUD32</fullName>
    </alternativeName>
    <alternativeName>
        <fullName evidence="4">EKC/KEOPS complex subunit bud32</fullName>
    </alternativeName>
</protein>
<keyword evidence="12" id="KW-0808">Transferase</keyword>
<dbReference type="KEGG" id="maj:MAA_03254"/>
<comment type="subunit">
    <text evidence="2">Component of the EKC/KEOPS complex composed of at least BUD32, CGI121, GON7, KAE1 and PCC1; the whole complex dimerizes.</text>
</comment>
<evidence type="ECO:0000256" key="1">
    <source>
        <dbReference type="ARBA" id="ARBA00003747"/>
    </source>
</evidence>
<dbReference type="InterPro" id="IPR040976">
    <property type="entry name" value="Pkinase_fungal"/>
</dbReference>
<keyword evidence="13" id="KW-1185">Reference proteome</keyword>
<dbReference type="GO" id="GO:0004674">
    <property type="term" value="F:protein serine/threonine kinase activity"/>
    <property type="evidence" value="ECO:0007669"/>
    <property type="project" value="UniProtKB-EC"/>
</dbReference>
<proteinExistence type="predicted"/>
<dbReference type="Gene3D" id="1.10.510.10">
    <property type="entry name" value="Transferase(Phosphotransferase) domain 1"/>
    <property type="match status" value="1"/>
</dbReference>
<gene>
    <name evidence="12" type="ORF">MAA_03254</name>
</gene>
<evidence type="ECO:0000256" key="4">
    <source>
        <dbReference type="ARBA" id="ARBA00013948"/>
    </source>
</evidence>
<dbReference type="InterPro" id="IPR008266">
    <property type="entry name" value="Tyr_kinase_AS"/>
</dbReference>
<dbReference type="EMBL" id="ADNJ02000004">
    <property type="protein sequence ID" value="EFZ02025.2"/>
    <property type="molecule type" value="Genomic_DNA"/>
</dbReference>
<comment type="catalytic activity">
    <reaction evidence="9">
        <text>L-seryl-[protein] + ATP = O-phospho-L-seryl-[protein] + ADP + H(+)</text>
        <dbReference type="Rhea" id="RHEA:17989"/>
        <dbReference type="Rhea" id="RHEA-COMP:9863"/>
        <dbReference type="Rhea" id="RHEA-COMP:11604"/>
        <dbReference type="ChEBI" id="CHEBI:15378"/>
        <dbReference type="ChEBI" id="CHEBI:29999"/>
        <dbReference type="ChEBI" id="CHEBI:30616"/>
        <dbReference type="ChEBI" id="CHEBI:83421"/>
        <dbReference type="ChEBI" id="CHEBI:456216"/>
        <dbReference type="EC" id="2.7.11.1"/>
    </reaction>
</comment>